<dbReference type="SUPFAM" id="SSF75304">
    <property type="entry name" value="Amidase signature (AS) enzymes"/>
    <property type="match status" value="1"/>
</dbReference>
<feature type="region of interest" description="Disordered" evidence="2">
    <location>
        <begin position="129"/>
        <end position="153"/>
    </location>
</feature>
<dbReference type="RefSeq" id="WP_075799480.1">
    <property type="nucleotide sequence ID" value="NZ_CP015583.1"/>
</dbReference>
<evidence type="ECO:0000256" key="1">
    <source>
        <dbReference type="ARBA" id="ARBA00009199"/>
    </source>
</evidence>
<dbReference type="AlphaFoldDB" id="A0A1L7AIT6"/>
<accession>A0A1L7AIT6</accession>
<dbReference type="PANTHER" id="PTHR11895">
    <property type="entry name" value="TRANSAMIDASE"/>
    <property type="match status" value="1"/>
</dbReference>
<dbReference type="STRING" id="257708.RGI145_18080"/>
<evidence type="ECO:0000313" key="4">
    <source>
        <dbReference type="EMBL" id="APT58726.1"/>
    </source>
</evidence>
<name>A0A1L7AIT6_9PROT</name>
<dbReference type="InterPro" id="IPR023631">
    <property type="entry name" value="Amidase_dom"/>
</dbReference>
<dbReference type="InterPro" id="IPR036928">
    <property type="entry name" value="AS_sf"/>
</dbReference>
<dbReference type="eggNOG" id="COG0154">
    <property type="taxonomic scope" value="Bacteria"/>
</dbReference>
<protein>
    <recommendedName>
        <fullName evidence="3">Amidase domain-containing protein</fullName>
    </recommendedName>
</protein>
<comment type="similarity">
    <text evidence="1">Belongs to the amidase family.</text>
</comment>
<reference evidence="4 5" key="1">
    <citation type="submission" date="2016-05" db="EMBL/GenBank/DDBJ databases">
        <title>Complete Genome and Methylome Analysis of Psychrotrophic Bacterial Isolates from Antarctic Lake Untersee.</title>
        <authorList>
            <person name="Fomenkov A."/>
            <person name="Akimov V.N."/>
            <person name="Vasilyeva L.V."/>
            <person name="Andersen D."/>
            <person name="Vincze T."/>
            <person name="Roberts R.J."/>
        </authorList>
    </citation>
    <scope>NUCLEOTIDE SEQUENCE [LARGE SCALE GENOMIC DNA]</scope>
    <source>
        <strain evidence="4 5">U14-5</strain>
    </source>
</reference>
<feature type="domain" description="Amidase" evidence="3">
    <location>
        <begin position="26"/>
        <end position="433"/>
    </location>
</feature>
<dbReference type="GO" id="GO:0003824">
    <property type="term" value="F:catalytic activity"/>
    <property type="evidence" value="ECO:0007669"/>
    <property type="project" value="InterPro"/>
</dbReference>
<dbReference type="PANTHER" id="PTHR11895:SF7">
    <property type="entry name" value="GLUTAMYL-TRNA(GLN) AMIDOTRANSFERASE SUBUNIT A, MITOCHONDRIAL"/>
    <property type="match status" value="1"/>
</dbReference>
<dbReference type="InterPro" id="IPR000120">
    <property type="entry name" value="Amidase"/>
</dbReference>
<dbReference type="EMBL" id="CP015583">
    <property type="protein sequence ID" value="APT58726.1"/>
    <property type="molecule type" value="Genomic_DNA"/>
</dbReference>
<gene>
    <name evidence="4" type="ORF">RGI145_18080</name>
</gene>
<evidence type="ECO:0000313" key="5">
    <source>
        <dbReference type="Proteomes" id="UP000185494"/>
    </source>
</evidence>
<evidence type="ECO:0000256" key="2">
    <source>
        <dbReference type="SAM" id="MobiDB-lite"/>
    </source>
</evidence>
<dbReference type="Proteomes" id="UP000185494">
    <property type="component" value="Chromosome 1"/>
</dbReference>
<sequence>MPQPRLRPYLSRIQGFAAGRDSPRAVLEECLEALEGWEPRIGAFTALGVEAARRAADGATLRWRDGRALSPIDGMPVGIKDTIETEDLPTGMGSPLYDGYQPRFDAASVQGLREAGAVILGKTVTTEFASTEPRGTRNPWDTERTPGGSSSGSAAAVAAGEVCGALGTQVVGSILRPSGFCGAYGFKPGVGGLNRGGSLDFLSQSCTGPIAASLEDCWAMAIAIAERVGGDPGYPGLGGPKAPPPARRPERLALLRTAGWTVLEPQAQAALEAALESLRRAGVEILDAATCPELAAVEDAVAPAMEIVTRINAWEWLWPLGSYMRRDPAGLSQATHRRWEMARSMTRADYAMMLDRRQAARETFARLAARCDAVVSLTAPGAAPVGLGSTGNPVFVAPGSMLGVPALALPCLTAGGLPLGLQLLGFRDADATLFGHAAWVDRALSAA</sequence>
<dbReference type="Pfam" id="PF01425">
    <property type="entry name" value="Amidase"/>
    <property type="match status" value="1"/>
</dbReference>
<evidence type="ECO:0000259" key="3">
    <source>
        <dbReference type="Pfam" id="PF01425"/>
    </source>
</evidence>
<proteinExistence type="inferred from homology"/>
<dbReference type="Gene3D" id="3.90.1300.10">
    <property type="entry name" value="Amidase signature (AS) domain"/>
    <property type="match status" value="1"/>
</dbReference>
<dbReference type="KEGG" id="rgi:RGI145_18080"/>
<organism evidence="4 5">
    <name type="scientific">Roseomonas gilardii</name>
    <dbReference type="NCBI Taxonomy" id="257708"/>
    <lineage>
        <taxon>Bacteria</taxon>
        <taxon>Pseudomonadati</taxon>
        <taxon>Pseudomonadota</taxon>
        <taxon>Alphaproteobacteria</taxon>
        <taxon>Acetobacterales</taxon>
        <taxon>Roseomonadaceae</taxon>
        <taxon>Roseomonas</taxon>
    </lineage>
</organism>